<dbReference type="Proteomes" id="UP001309876">
    <property type="component" value="Unassembled WGS sequence"/>
</dbReference>
<dbReference type="PROSITE" id="PS00626">
    <property type="entry name" value="RCC1_2"/>
    <property type="match status" value="2"/>
</dbReference>
<dbReference type="SUPFAM" id="SSF50985">
    <property type="entry name" value="RCC1/BLIP-II"/>
    <property type="match status" value="1"/>
</dbReference>
<feature type="repeat" description="RCC1" evidence="3">
    <location>
        <begin position="327"/>
        <end position="380"/>
    </location>
</feature>
<feature type="compositionally biased region" description="Low complexity" evidence="4">
    <location>
        <begin position="1"/>
        <end position="14"/>
    </location>
</feature>
<dbReference type="GO" id="GO:0005085">
    <property type="term" value="F:guanyl-nucleotide exchange factor activity"/>
    <property type="evidence" value="ECO:0007669"/>
    <property type="project" value="TreeGrafter"/>
</dbReference>
<feature type="compositionally biased region" description="Basic and acidic residues" evidence="4">
    <location>
        <begin position="212"/>
        <end position="221"/>
    </location>
</feature>
<feature type="compositionally biased region" description="Low complexity" evidence="4">
    <location>
        <begin position="36"/>
        <end position="50"/>
    </location>
</feature>
<reference evidence="6 7" key="1">
    <citation type="submission" date="2023-08" db="EMBL/GenBank/DDBJ databases">
        <title>Black Yeasts Isolated from many extreme environments.</title>
        <authorList>
            <person name="Coleine C."/>
            <person name="Stajich J.E."/>
            <person name="Selbmann L."/>
        </authorList>
    </citation>
    <scope>NUCLEOTIDE SEQUENCE [LARGE SCALE GENOMIC DNA]</scope>
    <source>
        <strain evidence="6 7">CCFEE 5910</strain>
    </source>
</reference>
<sequence length="573" mass="60751">MPPKKAASGAAPARKSTRTKAEPAINGVSKPEGQPKKAAASKTTKANTKAPLKTTSKNTMNGAKEPAKKTNKRKAEDEVDEEPQVQGNKRARKASSVSERGSTAEAAPARRKIAAAKAPAAKRTRTVTAINHAPTEPLNVYVFGDGTNGELGLGTGKNCSEVKRPRLNNYLAGDSVGVVHVSVGGMHTAVLTRENKILTWGVNDQGALGRSTDWEGGLRDMDADDDESDSDAGTNLNPKESTPTEIALDNVPEGTVWTQLACSDSATFALTNDGLVYGCGTFRSNEGIFGFSPDILVQRTLVQITELKKITKLVAGANHILALDNKGQVFAWGSGQQNQLGRRILERFLKNSLVPTQFGLPKQMVNIGAGAYHSFAMHKNGKLYSWGLNSFGETGVTDNFEAEGETDVHHPKVVPNLEKYGNIVQVEGGSHHTIARTDQGEVLVWGRLDGYQLGIKVSDLPQEHVIKDSSDHPRILKAPTQVPGIDAVAVAAGSDHSIAISKDGKAYAWGFSASYQTGLGTDDEVEVATHIDNTATRGKQLVWAGAGGQFSVIAGLYGKDAEAPAVNGLNGHA</sequence>
<dbReference type="Pfam" id="PF25390">
    <property type="entry name" value="WD40_RLD"/>
    <property type="match status" value="1"/>
</dbReference>
<dbReference type="EMBL" id="JAVRRJ010000009">
    <property type="protein sequence ID" value="KAK5081736.1"/>
    <property type="molecule type" value="Genomic_DNA"/>
</dbReference>
<evidence type="ECO:0000313" key="7">
    <source>
        <dbReference type="Proteomes" id="UP001309876"/>
    </source>
</evidence>
<organism evidence="6 7">
    <name type="scientific">Lithohypha guttulata</name>
    <dbReference type="NCBI Taxonomy" id="1690604"/>
    <lineage>
        <taxon>Eukaryota</taxon>
        <taxon>Fungi</taxon>
        <taxon>Dikarya</taxon>
        <taxon>Ascomycota</taxon>
        <taxon>Pezizomycotina</taxon>
        <taxon>Eurotiomycetes</taxon>
        <taxon>Chaetothyriomycetidae</taxon>
        <taxon>Chaetothyriales</taxon>
        <taxon>Trichomeriaceae</taxon>
        <taxon>Lithohypha</taxon>
    </lineage>
</organism>
<feature type="region of interest" description="Disordered" evidence="4">
    <location>
        <begin position="1"/>
        <end position="120"/>
    </location>
</feature>
<feature type="compositionally biased region" description="Basic residues" evidence="4">
    <location>
        <begin position="109"/>
        <end position="120"/>
    </location>
</feature>
<feature type="repeat" description="RCC1" evidence="3">
    <location>
        <begin position="381"/>
        <end position="439"/>
    </location>
</feature>
<feature type="repeat" description="RCC1" evidence="3">
    <location>
        <begin position="138"/>
        <end position="194"/>
    </location>
</feature>
<dbReference type="InterPro" id="IPR051553">
    <property type="entry name" value="Ran_GTPase-activating"/>
</dbReference>
<feature type="repeat" description="RCC1" evidence="3">
    <location>
        <begin position="274"/>
        <end position="326"/>
    </location>
</feature>
<feature type="repeat" description="RCC1" evidence="3">
    <location>
        <begin position="440"/>
        <end position="503"/>
    </location>
</feature>
<evidence type="ECO:0000256" key="4">
    <source>
        <dbReference type="SAM" id="MobiDB-lite"/>
    </source>
</evidence>
<comment type="caution">
    <text evidence="6">The sequence shown here is derived from an EMBL/GenBank/DDBJ whole genome shotgun (WGS) entry which is preliminary data.</text>
</comment>
<evidence type="ECO:0000256" key="1">
    <source>
        <dbReference type="ARBA" id="ARBA00022658"/>
    </source>
</evidence>
<dbReference type="InterPro" id="IPR009091">
    <property type="entry name" value="RCC1/BLIP-II"/>
</dbReference>
<feature type="repeat" description="RCC1" evidence="3">
    <location>
        <begin position="504"/>
        <end position="557"/>
    </location>
</feature>
<dbReference type="GO" id="GO:0005737">
    <property type="term" value="C:cytoplasm"/>
    <property type="evidence" value="ECO:0007669"/>
    <property type="project" value="TreeGrafter"/>
</dbReference>
<feature type="compositionally biased region" description="Polar residues" evidence="4">
    <location>
        <begin position="233"/>
        <end position="244"/>
    </location>
</feature>
<dbReference type="PRINTS" id="PR00633">
    <property type="entry name" value="RCCNDNSATION"/>
</dbReference>
<dbReference type="PROSITE" id="PS00625">
    <property type="entry name" value="RCC1_1"/>
    <property type="match status" value="1"/>
</dbReference>
<keyword evidence="7" id="KW-1185">Reference proteome</keyword>
<dbReference type="PANTHER" id="PTHR45982:SF1">
    <property type="entry name" value="REGULATOR OF CHROMOSOME CONDENSATION"/>
    <property type="match status" value="1"/>
</dbReference>
<dbReference type="Gene3D" id="2.130.10.30">
    <property type="entry name" value="Regulator of chromosome condensation 1/beta-lactamase-inhibitor protein II"/>
    <property type="match status" value="1"/>
</dbReference>
<evidence type="ECO:0000313" key="6">
    <source>
        <dbReference type="EMBL" id="KAK5081736.1"/>
    </source>
</evidence>
<protein>
    <recommendedName>
        <fullName evidence="5">RCC1-like domain-containing protein</fullName>
    </recommendedName>
</protein>
<proteinExistence type="predicted"/>
<name>A0AAN7SUD3_9EURO</name>
<dbReference type="InterPro" id="IPR058923">
    <property type="entry name" value="RCC1-like_dom"/>
</dbReference>
<dbReference type="PANTHER" id="PTHR45982">
    <property type="entry name" value="REGULATOR OF CHROMOSOME CONDENSATION"/>
    <property type="match status" value="1"/>
</dbReference>
<feature type="compositionally biased region" description="Basic and acidic residues" evidence="4">
    <location>
        <begin position="65"/>
        <end position="76"/>
    </location>
</feature>
<dbReference type="PROSITE" id="PS50012">
    <property type="entry name" value="RCC1_3"/>
    <property type="match status" value="7"/>
</dbReference>
<evidence type="ECO:0000256" key="2">
    <source>
        <dbReference type="ARBA" id="ARBA00022737"/>
    </source>
</evidence>
<feature type="domain" description="RCC1-like" evidence="5">
    <location>
        <begin position="140"/>
        <end position="553"/>
    </location>
</feature>
<dbReference type="InterPro" id="IPR000408">
    <property type="entry name" value="Reg_chr_condens"/>
</dbReference>
<keyword evidence="2" id="KW-0677">Repeat</keyword>
<keyword evidence="1" id="KW-0344">Guanine-nucleotide releasing factor</keyword>
<evidence type="ECO:0000259" key="5">
    <source>
        <dbReference type="Pfam" id="PF25390"/>
    </source>
</evidence>
<feature type="region of interest" description="Disordered" evidence="4">
    <location>
        <begin position="211"/>
        <end position="245"/>
    </location>
</feature>
<feature type="repeat" description="RCC1" evidence="3">
    <location>
        <begin position="195"/>
        <end position="273"/>
    </location>
</feature>
<gene>
    <name evidence="6" type="ORF">LTR05_007870</name>
</gene>
<accession>A0AAN7SUD3</accession>
<evidence type="ECO:0000256" key="3">
    <source>
        <dbReference type="PROSITE-ProRule" id="PRU00235"/>
    </source>
</evidence>
<dbReference type="AlphaFoldDB" id="A0AAN7SUD3"/>